<gene>
    <name evidence="2" type="ORF">RIB2604_02111180</name>
</gene>
<feature type="region of interest" description="Disordered" evidence="1">
    <location>
        <begin position="1"/>
        <end position="41"/>
    </location>
</feature>
<reference evidence="2 3" key="1">
    <citation type="journal article" date="2016" name="DNA Res.">
        <title>Genome sequence of Aspergillus luchuensis NBRC 4314.</title>
        <authorList>
            <person name="Yamada O."/>
            <person name="Machida M."/>
            <person name="Hosoyama A."/>
            <person name="Goto M."/>
            <person name="Takahashi T."/>
            <person name="Futagami T."/>
            <person name="Yamagata Y."/>
            <person name="Takeuchi M."/>
            <person name="Kobayashi T."/>
            <person name="Koike H."/>
            <person name="Abe K."/>
            <person name="Asai K."/>
            <person name="Arita M."/>
            <person name="Fujita N."/>
            <person name="Fukuda K."/>
            <person name="Higa K."/>
            <person name="Horikawa H."/>
            <person name="Ishikawa T."/>
            <person name="Jinno K."/>
            <person name="Kato Y."/>
            <person name="Kirimura K."/>
            <person name="Mizutani O."/>
            <person name="Nakasone K."/>
            <person name="Sano M."/>
            <person name="Shiraishi Y."/>
            <person name="Tsukahara M."/>
            <person name="Gomi K."/>
        </authorList>
    </citation>
    <scope>NUCLEOTIDE SEQUENCE [LARGE SCALE GENOMIC DNA]</scope>
    <source>
        <strain evidence="2 3">RIB 2604</strain>
    </source>
</reference>
<protein>
    <submittedName>
        <fullName evidence="2">Alternative oxidase, mitochondrial</fullName>
    </submittedName>
</protein>
<evidence type="ECO:0000313" key="3">
    <source>
        <dbReference type="Proteomes" id="UP000075230"/>
    </source>
</evidence>
<dbReference type="EMBL" id="BCWF01000021">
    <property type="protein sequence ID" value="GAT27425.1"/>
    <property type="molecule type" value="Genomic_DNA"/>
</dbReference>
<accession>A0A146FNR5</accession>
<name>A0A146FNR5_ASPKA</name>
<evidence type="ECO:0000313" key="2">
    <source>
        <dbReference type="EMBL" id="GAT27425.1"/>
    </source>
</evidence>
<evidence type="ECO:0000256" key="1">
    <source>
        <dbReference type="SAM" id="MobiDB-lite"/>
    </source>
</evidence>
<proteinExistence type="predicted"/>
<dbReference type="Proteomes" id="UP000075230">
    <property type="component" value="Unassembled WGS sequence"/>
</dbReference>
<organism evidence="2 3">
    <name type="scientific">Aspergillus kawachii</name>
    <name type="common">White koji mold</name>
    <name type="synonym">Aspergillus awamori var. kawachi</name>
    <dbReference type="NCBI Taxonomy" id="1069201"/>
    <lineage>
        <taxon>Eukaryota</taxon>
        <taxon>Fungi</taxon>
        <taxon>Dikarya</taxon>
        <taxon>Ascomycota</taxon>
        <taxon>Pezizomycotina</taxon>
        <taxon>Eurotiomycetes</taxon>
        <taxon>Eurotiomycetidae</taxon>
        <taxon>Eurotiales</taxon>
        <taxon>Aspergillaceae</taxon>
        <taxon>Aspergillus</taxon>
        <taxon>Aspergillus subgen. Circumdati</taxon>
    </lineage>
</organism>
<reference evidence="3" key="2">
    <citation type="submission" date="2016-02" db="EMBL/GenBank/DDBJ databases">
        <title>Genome sequencing of Aspergillus luchuensis NBRC 4314.</title>
        <authorList>
            <person name="Yamada O."/>
        </authorList>
    </citation>
    <scope>NUCLEOTIDE SEQUENCE [LARGE SCALE GENOMIC DNA]</scope>
    <source>
        <strain evidence="3">RIB 2604</strain>
    </source>
</reference>
<sequence>MQAKGGSSGLVQSRPQATGRDEPGGEKQRATGRSTEQQWRGLKVGVEGVKAVPTFKSVVKAKYK</sequence>
<dbReference type="AlphaFoldDB" id="A0A146FNR5"/>
<comment type="caution">
    <text evidence="2">The sequence shown here is derived from an EMBL/GenBank/DDBJ whole genome shotgun (WGS) entry which is preliminary data.</text>
</comment>
<feature type="compositionally biased region" description="Basic and acidic residues" evidence="1">
    <location>
        <begin position="19"/>
        <end position="29"/>
    </location>
</feature>